<dbReference type="InterPro" id="IPR058594">
    <property type="entry name" value="PB1-like_dom_pln"/>
</dbReference>
<reference evidence="2 3" key="1">
    <citation type="journal article" date="2023" name="Plants (Basel)">
        <title>Bridging the Gap: Combining Genomics and Transcriptomics Approaches to Understand Stylosanthes scabra, an Orphan Legume from the Brazilian Caatinga.</title>
        <authorList>
            <person name="Ferreira-Neto J.R.C."/>
            <person name="da Silva M.D."/>
            <person name="Binneck E."/>
            <person name="de Melo N.F."/>
            <person name="da Silva R.H."/>
            <person name="de Melo A.L.T.M."/>
            <person name="Pandolfi V."/>
            <person name="Bustamante F.O."/>
            <person name="Brasileiro-Vidal A.C."/>
            <person name="Benko-Iseppon A.M."/>
        </authorList>
    </citation>
    <scope>NUCLEOTIDE SEQUENCE [LARGE SCALE GENOMIC DNA]</scope>
    <source>
        <tissue evidence="2">Leaves</tissue>
    </source>
</reference>
<organism evidence="2 3">
    <name type="scientific">Stylosanthes scabra</name>
    <dbReference type="NCBI Taxonomy" id="79078"/>
    <lineage>
        <taxon>Eukaryota</taxon>
        <taxon>Viridiplantae</taxon>
        <taxon>Streptophyta</taxon>
        <taxon>Embryophyta</taxon>
        <taxon>Tracheophyta</taxon>
        <taxon>Spermatophyta</taxon>
        <taxon>Magnoliopsida</taxon>
        <taxon>eudicotyledons</taxon>
        <taxon>Gunneridae</taxon>
        <taxon>Pentapetalae</taxon>
        <taxon>rosids</taxon>
        <taxon>fabids</taxon>
        <taxon>Fabales</taxon>
        <taxon>Fabaceae</taxon>
        <taxon>Papilionoideae</taxon>
        <taxon>50 kb inversion clade</taxon>
        <taxon>dalbergioids sensu lato</taxon>
        <taxon>Dalbergieae</taxon>
        <taxon>Pterocarpus clade</taxon>
        <taxon>Stylosanthes</taxon>
    </lineage>
</organism>
<gene>
    <name evidence="2" type="ORF">PIB30_109593</name>
</gene>
<evidence type="ECO:0000313" key="2">
    <source>
        <dbReference type="EMBL" id="MED6215058.1"/>
    </source>
</evidence>
<feature type="domain" description="PB1-like" evidence="1">
    <location>
        <begin position="1"/>
        <end position="101"/>
    </location>
</feature>
<evidence type="ECO:0000259" key="1">
    <source>
        <dbReference type="Pfam" id="PF26130"/>
    </source>
</evidence>
<dbReference type="EMBL" id="JASCZI010247360">
    <property type="protein sequence ID" value="MED6215058.1"/>
    <property type="molecule type" value="Genomic_DNA"/>
</dbReference>
<keyword evidence="3" id="KW-1185">Reference proteome</keyword>
<name>A0ABU6Z1I1_9FABA</name>
<accession>A0ABU6Z1I1</accession>
<sequence length="112" mass="13021">MDAFVVFVIHHGRRLESGADGELDYVGGEVTKFDAMDVDFVNKEDLLTPIRDLGHVEHRRLFWHDPTQIHFEDGLHVLMGDIGINKICEFILNNNKLKEFYDIEKREKCCCT</sequence>
<proteinExistence type="predicted"/>
<dbReference type="Pfam" id="PF26130">
    <property type="entry name" value="PB1-like"/>
    <property type="match status" value="1"/>
</dbReference>
<comment type="caution">
    <text evidence="2">The sequence shown here is derived from an EMBL/GenBank/DDBJ whole genome shotgun (WGS) entry which is preliminary data.</text>
</comment>
<evidence type="ECO:0000313" key="3">
    <source>
        <dbReference type="Proteomes" id="UP001341840"/>
    </source>
</evidence>
<dbReference type="Proteomes" id="UP001341840">
    <property type="component" value="Unassembled WGS sequence"/>
</dbReference>
<protein>
    <recommendedName>
        <fullName evidence="1">PB1-like domain-containing protein</fullName>
    </recommendedName>
</protein>